<reference evidence="2" key="2">
    <citation type="submission" date="2020-12" db="EMBL/GenBank/DDBJ databases">
        <authorList>
            <person name="Kanost M."/>
        </authorList>
    </citation>
    <scope>NUCLEOTIDE SEQUENCE</scope>
</reference>
<dbReference type="PANTHER" id="PTHR11008">
    <property type="entry name" value="PROTEIN TAKEOUT-LIKE PROTEIN"/>
    <property type="match status" value="1"/>
</dbReference>
<keyword evidence="3" id="KW-1185">Reference proteome</keyword>
<protein>
    <submittedName>
        <fullName evidence="2">Uncharacterized protein</fullName>
    </submittedName>
</protein>
<dbReference type="Proteomes" id="UP000791440">
    <property type="component" value="Unassembled WGS sequence"/>
</dbReference>
<feature type="signal peptide" evidence="1">
    <location>
        <begin position="1"/>
        <end position="16"/>
    </location>
</feature>
<reference evidence="2" key="1">
    <citation type="journal article" date="2016" name="Insect Biochem. Mol. Biol.">
        <title>Multifaceted biological insights from a draft genome sequence of the tobacco hornworm moth, Manduca sexta.</title>
        <authorList>
            <person name="Kanost M.R."/>
            <person name="Arrese E.L."/>
            <person name="Cao X."/>
            <person name="Chen Y.R."/>
            <person name="Chellapilla S."/>
            <person name="Goldsmith M.R."/>
            <person name="Grosse-Wilde E."/>
            <person name="Heckel D.G."/>
            <person name="Herndon N."/>
            <person name="Jiang H."/>
            <person name="Papanicolaou A."/>
            <person name="Qu J."/>
            <person name="Soulages J.L."/>
            <person name="Vogel H."/>
            <person name="Walters J."/>
            <person name="Waterhouse R.M."/>
            <person name="Ahn S.J."/>
            <person name="Almeida F.C."/>
            <person name="An C."/>
            <person name="Aqrawi P."/>
            <person name="Bretschneider A."/>
            <person name="Bryant W.B."/>
            <person name="Bucks S."/>
            <person name="Chao H."/>
            <person name="Chevignon G."/>
            <person name="Christen J.M."/>
            <person name="Clarke D.F."/>
            <person name="Dittmer N.T."/>
            <person name="Ferguson L.C.F."/>
            <person name="Garavelou S."/>
            <person name="Gordon K.H.J."/>
            <person name="Gunaratna R.T."/>
            <person name="Han Y."/>
            <person name="Hauser F."/>
            <person name="He Y."/>
            <person name="Heidel-Fischer H."/>
            <person name="Hirsh A."/>
            <person name="Hu Y."/>
            <person name="Jiang H."/>
            <person name="Kalra D."/>
            <person name="Klinner C."/>
            <person name="Konig C."/>
            <person name="Kovar C."/>
            <person name="Kroll A.R."/>
            <person name="Kuwar S.S."/>
            <person name="Lee S.L."/>
            <person name="Lehman R."/>
            <person name="Li K."/>
            <person name="Li Z."/>
            <person name="Liang H."/>
            <person name="Lovelace S."/>
            <person name="Lu Z."/>
            <person name="Mansfield J.H."/>
            <person name="McCulloch K.J."/>
            <person name="Mathew T."/>
            <person name="Morton B."/>
            <person name="Muzny D.M."/>
            <person name="Neunemann D."/>
            <person name="Ongeri F."/>
            <person name="Pauchet Y."/>
            <person name="Pu L.L."/>
            <person name="Pyrousis I."/>
            <person name="Rao X.J."/>
            <person name="Redding A."/>
            <person name="Roesel C."/>
            <person name="Sanchez-Gracia A."/>
            <person name="Schaack S."/>
            <person name="Shukla A."/>
            <person name="Tetreau G."/>
            <person name="Wang Y."/>
            <person name="Xiong G.H."/>
            <person name="Traut W."/>
            <person name="Walsh T.K."/>
            <person name="Worley K.C."/>
            <person name="Wu D."/>
            <person name="Wu W."/>
            <person name="Wu Y.Q."/>
            <person name="Zhang X."/>
            <person name="Zou Z."/>
            <person name="Zucker H."/>
            <person name="Briscoe A.D."/>
            <person name="Burmester T."/>
            <person name="Clem R.J."/>
            <person name="Feyereisen R."/>
            <person name="Grimmelikhuijzen C.J.P."/>
            <person name="Hamodrakas S.J."/>
            <person name="Hansson B.S."/>
            <person name="Huguet E."/>
            <person name="Jermiin L.S."/>
            <person name="Lan Q."/>
            <person name="Lehman H.K."/>
            <person name="Lorenzen M."/>
            <person name="Merzendorfer H."/>
            <person name="Michalopoulos I."/>
            <person name="Morton D.B."/>
            <person name="Muthukrishnan S."/>
            <person name="Oakeshott J.G."/>
            <person name="Palmer W."/>
            <person name="Park Y."/>
            <person name="Passarelli A.L."/>
            <person name="Rozas J."/>
            <person name="Schwartz L.M."/>
            <person name="Smith W."/>
            <person name="Southgate A."/>
            <person name="Vilcinskas A."/>
            <person name="Vogt R."/>
            <person name="Wang P."/>
            <person name="Werren J."/>
            <person name="Yu X.Q."/>
            <person name="Zhou J.J."/>
            <person name="Brown S.J."/>
            <person name="Scherer S.E."/>
            <person name="Richards S."/>
            <person name="Blissard G.W."/>
        </authorList>
    </citation>
    <scope>NUCLEOTIDE SEQUENCE</scope>
</reference>
<name>A0A921ZB26_MANSE</name>
<keyword evidence="1" id="KW-0732">Signal</keyword>
<feature type="chain" id="PRO_5037955254" evidence="1">
    <location>
        <begin position="17"/>
        <end position="237"/>
    </location>
</feature>
<dbReference type="PANTHER" id="PTHR11008:SF41">
    <property type="entry name" value="RE70318P"/>
    <property type="match status" value="1"/>
</dbReference>
<proteinExistence type="predicted"/>
<accession>A0A921ZB26</accession>
<dbReference type="InterPro" id="IPR038606">
    <property type="entry name" value="To_sf"/>
</dbReference>
<comment type="caution">
    <text evidence="2">The sequence shown here is derived from an EMBL/GenBank/DDBJ whole genome shotgun (WGS) entry which is preliminary data.</text>
</comment>
<dbReference type="EMBL" id="JH668461">
    <property type="protein sequence ID" value="KAG6454225.1"/>
    <property type="molecule type" value="Genomic_DNA"/>
</dbReference>
<dbReference type="AlphaFoldDB" id="A0A921ZB26"/>
<evidence type="ECO:0000313" key="2">
    <source>
        <dbReference type="EMBL" id="KAG6454225.1"/>
    </source>
</evidence>
<sequence>MIRSLFFLICVSRLSASTITTPKCKLNDNACVNELANTIFQKAIAGDAELGMEKLSPLHQEKIEGDLSVIKYTLQNTSCYGFEKCKVKNLEYTPGSLKILALLQCPELVLKGHYEIDGQLIVLPIQGKGLYELTSSNYDIALDCDTKKTTGNDGKTYATIRQYSIAPVLRGSMDFMLENLFNGREDLAAPVRKFMKENYKEVAELLQGPVFSANIKKIVKNLNKVLKTSPIEDVIDS</sequence>
<dbReference type="Gene3D" id="3.15.10.30">
    <property type="entry name" value="Haemolymph juvenile hormone binding protein"/>
    <property type="match status" value="1"/>
</dbReference>
<dbReference type="SMART" id="SM00700">
    <property type="entry name" value="JHBP"/>
    <property type="match status" value="1"/>
</dbReference>
<dbReference type="InterPro" id="IPR010562">
    <property type="entry name" value="Haemolymph_juvenile_hormone-bd"/>
</dbReference>
<dbReference type="Pfam" id="PF06585">
    <property type="entry name" value="JHBP"/>
    <property type="match status" value="1"/>
</dbReference>
<evidence type="ECO:0000313" key="3">
    <source>
        <dbReference type="Proteomes" id="UP000791440"/>
    </source>
</evidence>
<evidence type="ECO:0000256" key="1">
    <source>
        <dbReference type="SAM" id="SignalP"/>
    </source>
</evidence>
<dbReference type="GO" id="GO:0005615">
    <property type="term" value="C:extracellular space"/>
    <property type="evidence" value="ECO:0007669"/>
    <property type="project" value="TreeGrafter"/>
</dbReference>
<gene>
    <name evidence="2" type="ORF">O3G_MSEX008577</name>
</gene>
<organism evidence="2 3">
    <name type="scientific">Manduca sexta</name>
    <name type="common">Tobacco hawkmoth</name>
    <name type="synonym">Tobacco hornworm</name>
    <dbReference type="NCBI Taxonomy" id="7130"/>
    <lineage>
        <taxon>Eukaryota</taxon>
        <taxon>Metazoa</taxon>
        <taxon>Ecdysozoa</taxon>
        <taxon>Arthropoda</taxon>
        <taxon>Hexapoda</taxon>
        <taxon>Insecta</taxon>
        <taxon>Pterygota</taxon>
        <taxon>Neoptera</taxon>
        <taxon>Endopterygota</taxon>
        <taxon>Lepidoptera</taxon>
        <taxon>Glossata</taxon>
        <taxon>Ditrysia</taxon>
        <taxon>Bombycoidea</taxon>
        <taxon>Sphingidae</taxon>
        <taxon>Sphinginae</taxon>
        <taxon>Sphingini</taxon>
        <taxon>Manduca</taxon>
    </lineage>
</organism>